<accession>A0AAN9YRD2</accession>
<dbReference type="InterPro" id="IPR006094">
    <property type="entry name" value="Oxid_FAD_bind_N"/>
</dbReference>
<keyword evidence="5" id="KW-1185">Reference proteome</keyword>
<reference evidence="4 5" key="1">
    <citation type="submission" date="2024-02" db="EMBL/GenBank/DDBJ databases">
        <title>De novo assembly and annotation of 12 fungi associated with fruit tree decline syndrome in Ontario, Canada.</title>
        <authorList>
            <person name="Sulman M."/>
            <person name="Ellouze W."/>
            <person name="Ilyukhin E."/>
        </authorList>
    </citation>
    <scope>NUCLEOTIDE SEQUENCE [LARGE SCALE GENOMIC DNA]</scope>
    <source>
        <strain evidence="4 5">M11/M66-122</strain>
    </source>
</reference>
<keyword evidence="2" id="KW-0560">Oxidoreductase</keyword>
<dbReference type="Pfam" id="PF08031">
    <property type="entry name" value="BBE"/>
    <property type="match status" value="1"/>
</dbReference>
<evidence type="ECO:0000259" key="3">
    <source>
        <dbReference type="PROSITE" id="PS51387"/>
    </source>
</evidence>
<evidence type="ECO:0000256" key="2">
    <source>
        <dbReference type="ARBA" id="ARBA00023002"/>
    </source>
</evidence>
<dbReference type="SUPFAM" id="SSF56176">
    <property type="entry name" value="FAD-binding/transporter-associated domain-like"/>
    <property type="match status" value="1"/>
</dbReference>
<name>A0AAN9YRD2_9PEZI</name>
<dbReference type="InterPro" id="IPR036318">
    <property type="entry name" value="FAD-bd_PCMH-like_sf"/>
</dbReference>
<comment type="similarity">
    <text evidence="1">Belongs to the oxygen-dependent FAD-linked oxidoreductase family.</text>
</comment>
<dbReference type="InterPro" id="IPR050432">
    <property type="entry name" value="FAD-linked_Oxidoreductases_BP"/>
</dbReference>
<dbReference type="InterPro" id="IPR016166">
    <property type="entry name" value="FAD-bd_PCMH"/>
</dbReference>
<dbReference type="PANTHER" id="PTHR13878">
    <property type="entry name" value="GULONOLACTONE OXIDASE"/>
    <property type="match status" value="1"/>
</dbReference>
<evidence type="ECO:0000313" key="4">
    <source>
        <dbReference type="EMBL" id="KAK7751264.1"/>
    </source>
</evidence>
<dbReference type="InterPro" id="IPR016169">
    <property type="entry name" value="FAD-bd_PCMH_sub2"/>
</dbReference>
<organism evidence="4 5">
    <name type="scientific">Diatrype stigma</name>
    <dbReference type="NCBI Taxonomy" id="117547"/>
    <lineage>
        <taxon>Eukaryota</taxon>
        <taxon>Fungi</taxon>
        <taxon>Dikarya</taxon>
        <taxon>Ascomycota</taxon>
        <taxon>Pezizomycotina</taxon>
        <taxon>Sordariomycetes</taxon>
        <taxon>Xylariomycetidae</taxon>
        <taxon>Xylariales</taxon>
        <taxon>Diatrypaceae</taxon>
        <taxon>Diatrype</taxon>
    </lineage>
</organism>
<feature type="domain" description="FAD-binding PCMH-type" evidence="3">
    <location>
        <begin position="123"/>
        <end position="320"/>
    </location>
</feature>
<dbReference type="EMBL" id="JAKJXP020000052">
    <property type="protein sequence ID" value="KAK7751264.1"/>
    <property type="molecule type" value="Genomic_DNA"/>
</dbReference>
<dbReference type="PANTHER" id="PTHR13878:SF91">
    <property type="entry name" value="FAD BINDING DOMAIN PROTEIN (AFU_ORTHOLOGUE AFUA_6G12070)-RELATED"/>
    <property type="match status" value="1"/>
</dbReference>
<dbReference type="GO" id="GO:0016491">
    <property type="term" value="F:oxidoreductase activity"/>
    <property type="evidence" value="ECO:0007669"/>
    <property type="project" value="UniProtKB-KW"/>
</dbReference>
<evidence type="ECO:0000313" key="5">
    <source>
        <dbReference type="Proteomes" id="UP001320420"/>
    </source>
</evidence>
<dbReference type="Proteomes" id="UP001320420">
    <property type="component" value="Unassembled WGS sequence"/>
</dbReference>
<dbReference type="GO" id="GO:0071949">
    <property type="term" value="F:FAD binding"/>
    <property type="evidence" value="ECO:0007669"/>
    <property type="project" value="InterPro"/>
</dbReference>
<dbReference type="Pfam" id="PF01565">
    <property type="entry name" value="FAD_binding_4"/>
    <property type="match status" value="1"/>
</dbReference>
<gene>
    <name evidence="4" type="ORF">SLS62_006809</name>
</gene>
<comment type="caution">
    <text evidence="4">The sequence shown here is derived from an EMBL/GenBank/DDBJ whole genome shotgun (WGS) entry which is preliminary data.</text>
</comment>
<dbReference type="InterPro" id="IPR012951">
    <property type="entry name" value="BBE"/>
</dbReference>
<proteinExistence type="inferred from homology"/>
<dbReference type="PROSITE" id="PS51387">
    <property type="entry name" value="FAD_PCMH"/>
    <property type="match status" value="1"/>
</dbReference>
<evidence type="ECO:0000256" key="1">
    <source>
        <dbReference type="ARBA" id="ARBA00005466"/>
    </source>
</evidence>
<protein>
    <recommendedName>
        <fullName evidence="3">FAD-binding PCMH-type domain-containing protein</fullName>
    </recommendedName>
</protein>
<dbReference type="Gene3D" id="3.30.465.10">
    <property type="match status" value="2"/>
</dbReference>
<sequence>MALANITLFDFEYDSKPITVTTQASSTKCKTYPGDPLWPSEALWKIFDLLLGDGALIETVPYAAACYTDFGSYNKTKCKFITSNWFNGSIYQTNDPTAIAANLFQGMTCIPPGIDSSKNVCSLGGYPAYSVAATDVVQVQLAVNLARNLNLRLVIKNTGHDLAAKSTGMGALSIWTHNFRAIQFFEPYKGHNYSGPAMKLGSGVQEFELYEAADKYNVTVVAGEGHVSLPPPRVPGFVLSPLAQTVGSMGGYILGGGHSRLSSIYGLAADQILSLNVVMANGHFVTASPTSNADLFWALRGGGGSTFGVVISIIIKVFPRMKVSAIDWTLNTNMNVSTPQFWAAWYEVFQELPTYTDAGNHLFFTISKSEDGQFASNMGPWFAPGKTKSELKRLAAPLFARLQALGINLDPVFQEYDNFYDAWGADLTVGGWGTQTARIGSRLLPRSIWRDPGHLKATFQRLRSIVEDGGIWLGTAMEPAGKIGYPDNAVNPAWREAEHFAIIATQWGSRDPEPVKKEKSDKLTFDWMPRLRELSPGGGTYLSESDYIEPDFTQSFWGSKYPRLYELKQRYDPRGVFYAHQAVGSEDWQMTEMIFGNLPSQNSKLCRI</sequence>
<dbReference type="AlphaFoldDB" id="A0AAN9YRD2"/>